<dbReference type="Pfam" id="PF19493">
    <property type="entry name" value="Trypco1"/>
    <property type="match status" value="1"/>
</dbReference>
<evidence type="ECO:0000313" key="2">
    <source>
        <dbReference type="EMBL" id="EMF02328.1"/>
    </source>
</evidence>
<dbReference type="EMBL" id="AORZ01000003">
    <property type="protein sequence ID" value="EMF02328.1"/>
    <property type="molecule type" value="Genomic_DNA"/>
</dbReference>
<dbReference type="Proteomes" id="UP000011740">
    <property type="component" value="Unassembled WGS sequence"/>
</dbReference>
<dbReference type="NCBIfam" id="NF041216">
    <property type="entry name" value="CU044_2847_fam"/>
    <property type="match status" value="1"/>
</dbReference>
<reference evidence="2 3" key="1">
    <citation type="journal article" date="2013" name="Genome Announc.">
        <title>Whole-Genome Shotgun Assembly and Analysis of the Genome of Streptomyces mobaraensis DSM 40847, a Strain for Industrial Production of Microbial Transglutaminase.</title>
        <authorList>
            <person name="Yang H."/>
            <person name="He T."/>
            <person name="Wu W."/>
            <person name="Zhu W."/>
            <person name="Lu B."/>
            <person name="Sun W."/>
        </authorList>
    </citation>
    <scope>NUCLEOTIDE SEQUENCE [LARGE SCALE GENOMIC DNA]</scope>
    <source>
        <strain evidence="2 3">DSM 40847</strain>
    </source>
</reference>
<dbReference type="AlphaFoldDB" id="M3B8K1"/>
<dbReference type="STRING" id="1223523.H340_02469"/>
<comment type="caution">
    <text evidence="2">The sequence shown here is derived from an EMBL/GenBank/DDBJ whole genome shotgun (WGS) entry which is preliminary data.</text>
</comment>
<gene>
    <name evidence="2" type="ORF">H340_02469</name>
</gene>
<dbReference type="PATRIC" id="fig|1223523.3.peg.500"/>
<evidence type="ECO:0000259" key="1">
    <source>
        <dbReference type="Pfam" id="PF19493"/>
    </source>
</evidence>
<feature type="domain" description="Trypsin-co-occurring" evidence="1">
    <location>
        <begin position="12"/>
        <end position="109"/>
    </location>
</feature>
<sequence>MSERRPPQTVEVPLNDGQDIVRVQVSEVDESLMRVGRGGRVAARAEQSLRDMMGVIRPVADAFVGRCGEIARPPDEATLEFGVSVSADAKVAIASVVADANFAVRLTWNGRSDGDPTPAPAPAPAPAPGQAG</sequence>
<accession>M3B8K1</accession>
<name>M3B8K1_STRM1</name>
<dbReference type="RefSeq" id="WP_004938823.1">
    <property type="nucleotide sequence ID" value="NZ_AORZ01000003.1"/>
</dbReference>
<proteinExistence type="predicted"/>
<protein>
    <recommendedName>
        <fullName evidence="1">Trypsin-co-occurring domain-containing protein</fullName>
    </recommendedName>
</protein>
<evidence type="ECO:0000313" key="3">
    <source>
        <dbReference type="Proteomes" id="UP000011740"/>
    </source>
</evidence>
<dbReference type="InterPro" id="IPR045794">
    <property type="entry name" value="Trypco1"/>
</dbReference>
<organism evidence="2 3">
    <name type="scientific">Streptomyces mobaraensis (strain ATCC 29032 / DSM 40847 / JCM 4168 / NBRC 13819 / NCIMB 11159 / IPCR 16-22)</name>
    <dbReference type="NCBI Taxonomy" id="1223523"/>
    <lineage>
        <taxon>Bacteria</taxon>
        <taxon>Bacillati</taxon>
        <taxon>Actinomycetota</taxon>
        <taxon>Actinomycetes</taxon>
        <taxon>Kitasatosporales</taxon>
        <taxon>Streptomycetaceae</taxon>
        <taxon>Streptomyces</taxon>
    </lineage>
</organism>